<sequence>METPAPKPQETALPSQEPALTLRKNPEDKLGQGLLEARSEVSSCLFFLLNISLFIKGVGTFLLPRIFKSFKDHLSPSPNLGCLLSRP</sequence>
<evidence type="ECO:0000313" key="4">
    <source>
        <dbReference type="Proteomes" id="UP000472241"/>
    </source>
</evidence>
<protein>
    <submittedName>
        <fullName evidence="3">Uncharacterized protein</fullName>
    </submittedName>
</protein>
<feature type="region of interest" description="Disordered" evidence="1">
    <location>
        <begin position="1"/>
        <end position="25"/>
    </location>
</feature>
<keyword evidence="2" id="KW-0472">Membrane</keyword>
<evidence type="ECO:0000313" key="3">
    <source>
        <dbReference type="Ensembl" id="ENSLCNP00005017465.1"/>
    </source>
</evidence>
<keyword evidence="2" id="KW-0812">Transmembrane</keyword>
<feature type="transmembrane region" description="Helical" evidence="2">
    <location>
        <begin position="45"/>
        <end position="63"/>
    </location>
</feature>
<accession>A0A667I2H8</accession>
<reference evidence="3" key="1">
    <citation type="submission" date="2025-08" db="UniProtKB">
        <authorList>
            <consortium name="Ensembl"/>
        </authorList>
    </citation>
    <scope>IDENTIFICATION</scope>
</reference>
<dbReference type="Ensembl" id="ENSLCNT00005019595.1">
    <property type="protein sequence ID" value="ENSLCNP00005017465.1"/>
    <property type="gene ID" value="ENSLCNG00005011493.1"/>
</dbReference>
<dbReference type="AlphaFoldDB" id="A0A667I2H8"/>
<evidence type="ECO:0000256" key="2">
    <source>
        <dbReference type="SAM" id="Phobius"/>
    </source>
</evidence>
<name>A0A667I2H8_LYNCA</name>
<keyword evidence="2" id="KW-1133">Transmembrane helix</keyword>
<organism evidence="3 4">
    <name type="scientific">Lynx canadensis</name>
    <name type="common">Canada lynx</name>
    <name type="synonym">Felis canadensis</name>
    <dbReference type="NCBI Taxonomy" id="61383"/>
    <lineage>
        <taxon>Eukaryota</taxon>
        <taxon>Metazoa</taxon>
        <taxon>Chordata</taxon>
        <taxon>Craniata</taxon>
        <taxon>Vertebrata</taxon>
        <taxon>Euteleostomi</taxon>
        <taxon>Mammalia</taxon>
        <taxon>Eutheria</taxon>
        <taxon>Laurasiatheria</taxon>
        <taxon>Carnivora</taxon>
        <taxon>Feliformia</taxon>
        <taxon>Felidae</taxon>
        <taxon>Felinae</taxon>
        <taxon>Lynx</taxon>
    </lineage>
</organism>
<evidence type="ECO:0000256" key="1">
    <source>
        <dbReference type="SAM" id="MobiDB-lite"/>
    </source>
</evidence>
<reference evidence="3" key="2">
    <citation type="submission" date="2025-09" db="UniProtKB">
        <authorList>
            <consortium name="Ensembl"/>
        </authorList>
    </citation>
    <scope>IDENTIFICATION</scope>
</reference>
<keyword evidence="4" id="KW-1185">Reference proteome</keyword>
<dbReference type="Proteomes" id="UP000472241">
    <property type="component" value="Unplaced"/>
</dbReference>
<proteinExistence type="predicted"/>